<dbReference type="AlphaFoldDB" id="A0A1J4QBG0"/>
<dbReference type="Pfam" id="PF00582">
    <property type="entry name" value="Usp"/>
    <property type="match status" value="1"/>
</dbReference>
<protein>
    <submittedName>
        <fullName evidence="3">Universal stress family protein</fullName>
    </submittedName>
</protein>
<dbReference type="PANTHER" id="PTHR46268:SF6">
    <property type="entry name" value="UNIVERSAL STRESS PROTEIN UP12"/>
    <property type="match status" value="1"/>
</dbReference>
<dbReference type="PANTHER" id="PTHR46268">
    <property type="entry name" value="STRESS RESPONSE PROTEIN NHAX"/>
    <property type="match status" value="1"/>
</dbReference>
<dbReference type="SUPFAM" id="SSF52402">
    <property type="entry name" value="Adenine nucleotide alpha hydrolases-like"/>
    <property type="match status" value="1"/>
</dbReference>
<evidence type="ECO:0000256" key="1">
    <source>
        <dbReference type="ARBA" id="ARBA00008791"/>
    </source>
</evidence>
<proteinExistence type="inferred from homology"/>
<reference evidence="3 4" key="1">
    <citation type="submission" date="2016-07" db="EMBL/GenBank/DDBJ databases">
        <title>Draft Genome Sequence of Oceanisphaera psychrotolerans, isolated from coastal sediment samples.</title>
        <authorList>
            <person name="Zhuo S."/>
            <person name="Ruan Z."/>
        </authorList>
    </citation>
    <scope>NUCLEOTIDE SEQUENCE [LARGE SCALE GENOMIC DNA]</scope>
    <source>
        <strain evidence="3 4">LAM-WHM-ZC</strain>
    </source>
</reference>
<dbReference type="InterPro" id="IPR006016">
    <property type="entry name" value="UspA"/>
</dbReference>
<comment type="caution">
    <text evidence="3">The sequence shown here is derived from an EMBL/GenBank/DDBJ whole genome shotgun (WGS) entry which is preliminary data.</text>
</comment>
<dbReference type="RefSeq" id="WP_071474192.1">
    <property type="nucleotide sequence ID" value="NZ_MDKE01000070.1"/>
</dbReference>
<dbReference type="InterPro" id="IPR014729">
    <property type="entry name" value="Rossmann-like_a/b/a_fold"/>
</dbReference>
<dbReference type="Gene3D" id="3.40.50.620">
    <property type="entry name" value="HUPs"/>
    <property type="match status" value="1"/>
</dbReference>
<evidence type="ECO:0000313" key="3">
    <source>
        <dbReference type="EMBL" id="OIN03804.1"/>
    </source>
</evidence>
<dbReference type="PRINTS" id="PR01438">
    <property type="entry name" value="UNVRSLSTRESS"/>
</dbReference>
<gene>
    <name evidence="3" type="ORF">BFR47_07465</name>
</gene>
<evidence type="ECO:0000259" key="2">
    <source>
        <dbReference type="Pfam" id="PF00582"/>
    </source>
</evidence>
<feature type="domain" description="UspA" evidence="2">
    <location>
        <begin position="6"/>
        <end position="159"/>
    </location>
</feature>
<organism evidence="3 4">
    <name type="scientific">Oceanisphaera psychrotolerans</name>
    <dbReference type="NCBI Taxonomy" id="1414654"/>
    <lineage>
        <taxon>Bacteria</taxon>
        <taxon>Pseudomonadati</taxon>
        <taxon>Pseudomonadota</taxon>
        <taxon>Gammaproteobacteria</taxon>
        <taxon>Aeromonadales</taxon>
        <taxon>Aeromonadaceae</taxon>
        <taxon>Oceanisphaera</taxon>
    </lineage>
</organism>
<name>A0A1J4QBG0_9GAMM</name>
<dbReference type="OrthoDB" id="5877096at2"/>
<accession>A0A1J4QBG0</accession>
<sequence>MLPEVNKILYCTDLSKNASYAFQYAVYLARKTGADIHILKVVEELSSDERLTLQSYILNQSSREEFLHHRINSAREQLQQRQDYFWEVIAPEDKDMRTKIVGCEVVEGYPTQTILKRAKELDCDLIVMGAHEKGWFHTLLGSVAKNVLRESRIPTLIVPRPEKVATAEPAIQKH</sequence>
<dbReference type="EMBL" id="MDKE01000070">
    <property type="protein sequence ID" value="OIN03804.1"/>
    <property type="molecule type" value="Genomic_DNA"/>
</dbReference>
<dbReference type="InterPro" id="IPR006015">
    <property type="entry name" value="Universal_stress_UspA"/>
</dbReference>
<dbReference type="Proteomes" id="UP000243073">
    <property type="component" value="Unassembled WGS sequence"/>
</dbReference>
<dbReference type="STRING" id="1414654.BFR47_07465"/>
<comment type="similarity">
    <text evidence="1">Belongs to the universal stress protein A family.</text>
</comment>
<keyword evidence="4" id="KW-1185">Reference proteome</keyword>
<dbReference type="CDD" id="cd00293">
    <property type="entry name" value="USP-like"/>
    <property type="match status" value="1"/>
</dbReference>
<evidence type="ECO:0000313" key="4">
    <source>
        <dbReference type="Proteomes" id="UP000243073"/>
    </source>
</evidence>